<dbReference type="PANTHER" id="PTHR43845:SF1">
    <property type="entry name" value="BLR5969 PROTEIN"/>
    <property type="match status" value="1"/>
</dbReference>
<evidence type="ECO:0000259" key="1">
    <source>
        <dbReference type="Pfam" id="PF00501"/>
    </source>
</evidence>
<evidence type="ECO:0000313" key="4">
    <source>
        <dbReference type="Proteomes" id="UP000244201"/>
    </source>
</evidence>
<dbReference type="InterPro" id="IPR000873">
    <property type="entry name" value="AMP-dep_synth/lig_dom"/>
</dbReference>
<reference evidence="3 4" key="2">
    <citation type="submission" date="2018-01" db="EMBL/GenBank/DDBJ databases">
        <title>Complete genome sequence of Streptomyces lunaelactis MM109T, a Ferroverdin A producer isolated from cave moonmilk deposits.</title>
        <authorList>
            <person name="Naome A."/>
            <person name="Martinet L."/>
            <person name="Maciejewska M."/>
            <person name="Anderssen S."/>
            <person name="Adam D."/>
            <person name="Tenconi E."/>
            <person name="Deflandre B."/>
            <person name="Arguelles-Arias A."/>
            <person name="Calusinska M."/>
            <person name="Copieters W."/>
            <person name="Karim L."/>
            <person name="Hanikenne M."/>
            <person name="Baurain D."/>
            <person name="van Wezel G."/>
            <person name="Smargiasso N."/>
            <person name="de Pauw E."/>
            <person name="Delfosse P."/>
            <person name="Rigali S."/>
        </authorList>
    </citation>
    <scope>NUCLEOTIDE SEQUENCE [LARGE SCALE GENOMIC DNA]</scope>
    <source>
        <strain evidence="3 4">MM109</strain>
    </source>
</reference>
<dbReference type="SUPFAM" id="SSF56801">
    <property type="entry name" value="Acetyl-CoA synthetase-like"/>
    <property type="match status" value="1"/>
</dbReference>
<accession>A0A2H5BVB6</accession>
<protein>
    <submittedName>
        <fullName evidence="2">Bagremycin synthetase</fullName>
    </submittedName>
    <submittedName>
        <fullName evidence="3">CoF synthetase</fullName>
    </submittedName>
</protein>
<dbReference type="Pfam" id="PF00501">
    <property type="entry name" value="AMP-binding"/>
    <property type="match status" value="1"/>
</dbReference>
<dbReference type="Proteomes" id="UP000244201">
    <property type="component" value="Chromosome"/>
</dbReference>
<dbReference type="NCBIfam" id="NF041217">
    <property type="entry name" value="BagE_FevW"/>
    <property type="match status" value="1"/>
</dbReference>
<keyword evidence="4" id="KW-1185">Reference proteome</keyword>
<evidence type="ECO:0000313" key="3">
    <source>
        <dbReference type="EMBL" id="AVZ74337.1"/>
    </source>
</evidence>
<dbReference type="InterPro" id="IPR042099">
    <property type="entry name" value="ANL_N_sf"/>
</dbReference>
<organism evidence="2">
    <name type="scientific">Streptomyces lunaelactis</name>
    <dbReference type="NCBI Taxonomy" id="1535768"/>
    <lineage>
        <taxon>Bacteria</taxon>
        <taxon>Bacillati</taxon>
        <taxon>Actinomycetota</taxon>
        <taxon>Actinomycetes</taxon>
        <taxon>Kitasatosporales</taxon>
        <taxon>Streptomycetaceae</taxon>
        <taxon>Streptomyces</taxon>
    </lineage>
</organism>
<dbReference type="KEGG" id="slk:SLUN_21405"/>
<gene>
    <name evidence="2" type="primary">fevW</name>
    <name evidence="3" type="ORF">SLUN_21405</name>
</gene>
<feature type="domain" description="AMP-dependent synthetase/ligase" evidence="1">
    <location>
        <begin position="85"/>
        <end position="252"/>
    </location>
</feature>
<dbReference type="OrthoDB" id="580775at2"/>
<proteinExistence type="predicted"/>
<dbReference type="EMBL" id="MG564782">
    <property type="protein sequence ID" value="AUG90783.1"/>
    <property type="molecule type" value="Genomic_DNA"/>
</dbReference>
<sequence length="442" mass="48217">MTVSLNTELTGSGPAGSGLPAIGDWTTFDELRAAQDERIAPALHHARNSPFYEKRLESGQTLSAVGLTGKSDLRDSYPFGMLAVPRERLATYHESSGSTGNPTPAYFTEAEWTDLADRFVRKTVPIGPEDTMLVRIPYGLVLAGHMAHWAAMRSGATVVPGDCRSLAVPYSRVVRLLHDLEVTLTWSTPSESLLWVAAAKAAGYPAGSFPALRALYVAGEPISSARRRRIEEIWGALVIEEYGCTEVGPLASDCPYGRMHFWADRVLPEIYDPQTGDITAEGTGQLVITPLYREAMPLLRYNLEDLVDLRYEDCPCDWKLPTVRVLGRLGQGYTVGGKRLGQIQVEELVYRLPASWGVLFWRARAEQDRLVVEIEVPGPDGGDAAALLAASVNEELGVRCAVSAVPEGTLVPSALLAEQLDAMKPRKLFGPDEDWGQAIVRG</sequence>
<dbReference type="AlphaFoldDB" id="A0A2H5BVB6"/>
<dbReference type="PANTHER" id="PTHR43845">
    <property type="entry name" value="BLR5969 PROTEIN"/>
    <property type="match status" value="1"/>
</dbReference>
<evidence type="ECO:0000313" key="2">
    <source>
        <dbReference type="EMBL" id="AUG90783.1"/>
    </source>
</evidence>
<dbReference type="RefSeq" id="WP_108150704.1">
    <property type="nucleotide sequence ID" value="NZ_CP026304.1"/>
</dbReference>
<dbReference type="Gene3D" id="3.40.50.12780">
    <property type="entry name" value="N-terminal domain of ligase-like"/>
    <property type="match status" value="1"/>
</dbReference>
<name>A0A2H5BVB6_9ACTN</name>
<dbReference type="EMBL" id="CP026304">
    <property type="protein sequence ID" value="AVZ74337.1"/>
    <property type="molecule type" value="Genomic_DNA"/>
</dbReference>
<reference evidence="2" key="1">
    <citation type="submission" date="2017-11" db="EMBL/GenBank/DDBJ databases">
        <authorList>
            <person name="Han C.G."/>
        </authorList>
    </citation>
    <scope>NUCLEOTIDE SEQUENCE</scope>
    <source>
        <strain evidence="2">MM109</strain>
    </source>
</reference>
<dbReference type="GeneID" id="55657810"/>